<dbReference type="SMART" id="SM00460">
    <property type="entry name" value="TGc"/>
    <property type="match status" value="1"/>
</dbReference>
<organism evidence="2 3">
    <name type="scientific">Candidatus Coatesbacteria bacterium 4484_99</name>
    <dbReference type="NCBI Taxonomy" id="1970774"/>
    <lineage>
        <taxon>Bacteria</taxon>
        <taxon>Candidatus Coatesiibacteriota</taxon>
    </lineage>
</organism>
<dbReference type="Proteomes" id="UP000192611">
    <property type="component" value="Unassembled WGS sequence"/>
</dbReference>
<name>A0A1W9S1X1_9BACT</name>
<feature type="domain" description="Transglutaminase-like" evidence="1">
    <location>
        <begin position="353"/>
        <end position="412"/>
    </location>
</feature>
<sequence length="452" mass="50981">MGRILCLTLVFFLPIAIMGDVDIESFIGERNYIISINELPIGEMTVTRAVEGDYLLQEREINIEIVRSGEKVTLTLNENIKLNSDGSPVSFSYTENSNTGLREISGEIVGNLITLTGSNNGKEIKPTRMKWDNDFILDDMIFMLPIIREDISEITTDVFYPQFVDFIKTRITISKTDSGYEVICKDNLSEYKPTIYRTDHLGWLTFVYDSSLGIPLTIKPGSLELANEFDIIETFRVGVFGSDSARRFNLHFNGEISEGLFPDGDFQEVSYISEDTVQVYVHKRRVEKIEGDAYLSSGSPYWTGDERLMKIITSVERENSGGKRALAKALSKWVSKTLVKKDFSQIQGDALSALDYGGGDCSEHTYLLVGLLRTAGIPARGVVGLLRSGDYFYYHMWVEYWDKGWQPLDPTIGTMSVQHIKLINLPPEGGMDIYTLKLLIEALNIKRIEVVD</sequence>
<dbReference type="InterPro" id="IPR038765">
    <property type="entry name" value="Papain-like_cys_pep_sf"/>
</dbReference>
<evidence type="ECO:0000313" key="2">
    <source>
        <dbReference type="EMBL" id="OQX90803.1"/>
    </source>
</evidence>
<protein>
    <recommendedName>
        <fullName evidence="1">Transglutaminase-like domain-containing protein</fullName>
    </recommendedName>
</protein>
<dbReference type="InterPro" id="IPR002931">
    <property type="entry name" value="Transglutaminase-like"/>
</dbReference>
<proteinExistence type="predicted"/>
<dbReference type="Pfam" id="PF01841">
    <property type="entry name" value="Transglut_core"/>
    <property type="match status" value="1"/>
</dbReference>
<dbReference type="Gene3D" id="3.10.620.30">
    <property type="match status" value="1"/>
</dbReference>
<dbReference type="PANTHER" id="PTHR33490">
    <property type="entry name" value="BLR5614 PROTEIN-RELATED"/>
    <property type="match status" value="1"/>
</dbReference>
<dbReference type="AlphaFoldDB" id="A0A1W9S1X1"/>
<dbReference type="PANTHER" id="PTHR33490:SF6">
    <property type="entry name" value="SLL1049 PROTEIN"/>
    <property type="match status" value="1"/>
</dbReference>
<dbReference type="SUPFAM" id="SSF54001">
    <property type="entry name" value="Cysteine proteinases"/>
    <property type="match status" value="1"/>
</dbReference>
<dbReference type="EMBL" id="NATQ01000027">
    <property type="protein sequence ID" value="OQX90803.1"/>
    <property type="molecule type" value="Genomic_DNA"/>
</dbReference>
<evidence type="ECO:0000259" key="1">
    <source>
        <dbReference type="SMART" id="SM00460"/>
    </source>
</evidence>
<accession>A0A1W9S1X1</accession>
<reference evidence="3" key="1">
    <citation type="submission" date="2017-03" db="EMBL/GenBank/DDBJ databases">
        <title>Novel pathways for hydrocarbon cycling and metabolic interdependencies in hydrothermal sediment communities.</title>
        <authorList>
            <person name="Dombrowski N."/>
            <person name="Seitz K."/>
            <person name="Teske A."/>
            <person name="Baker B."/>
        </authorList>
    </citation>
    <scope>NUCLEOTIDE SEQUENCE [LARGE SCALE GENOMIC DNA]</scope>
</reference>
<gene>
    <name evidence="2" type="ORF">B6D57_01985</name>
</gene>
<comment type="caution">
    <text evidence="2">The sequence shown here is derived from an EMBL/GenBank/DDBJ whole genome shotgun (WGS) entry which is preliminary data.</text>
</comment>
<evidence type="ECO:0000313" key="3">
    <source>
        <dbReference type="Proteomes" id="UP000192611"/>
    </source>
</evidence>